<dbReference type="AlphaFoldDB" id="A0AAV4PCZ4"/>
<comment type="caution">
    <text evidence="2">The sequence shown here is derived from an EMBL/GenBank/DDBJ whole genome shotgun (WGS) entry which is preliminary data.</text>
</comment>
<feature type="region of interest" description="Disordered" evidence="1">
    <location>
        <begin position="50"/>
        <end position="121"/>
    </location>
</feature>
<evidence type="ECO:0000313" key="3">
    <source>
        <dbReference type="Proteomes" id="UP001054945"/>
    </source>
</evidence>
<reference evidence="2 3" key="1">
    <citation type="submission" date="2021-06" db="EMBL/GenBank/DDBJ databases">
        <title>Caerostris extrusa draft genome.</title>
        <authorList>
            <person name="Kono N."/>
            <person name="Arakawa K."/>
        </authorList>
    </citation>
    <scope>NUCLEOTIDE SEQUENCE [LARGE SCALE GENOMIC DNA]</scope>
</reference>
<accession>A0AAV4PCZ4</accession>
<protein>
    <submittedName>
        <fullName evidence="2">Uncharacterized protein</fullName>
    </submittedName>
</protein>
<sequence>MYQSPQASKSLALVLLIRAVSKRAHLLTHHISMHHKITWYRSQVESSFTTFSTHDSEPRSTTSSASVHSSASDESNASDFSSPTRRPSSDNLEDSRLQLLGDLSQNPLGLSGPPASPASNF</sequence>
<gene>
    <name evidence="2" type="ORF">CEXT_463451</name>
</gene>
<feature type="compositionally biased region" description="Low complexity" evidence="1">
    <location>
        <begin position="60"/>
        <end position="82"/>
    </location>
</feature>
<evidence type="ECO:0000313" key="2">
    <source>
        <dbReference type="EMBL" id="GIX93873.1"/>
    </source>
</evidence>
<keyword evidence="3" id="KW-1185">Reference proteome</keyword>
<evidence type="ECO:0000256" key="1">
    <source>
        <dbReference type="SAM" id="MobiDB-lite"/>
    </source>
</evidence>
<dbReference type="EMBL" id="BPLR01004308">
    <property type="protein sequence ID" value="GIX93873.1"/>
    <property type="molecule type" value="Genomic_DNA"/>
</dbReference>
<dbReference type="Proteomes" id="UP001054945">
    <property type="component" value="Unassembled WGS sequence"/>
</dbReference>
<proteinExistence type="predicted"/>
<organism evidence="2 3">
    <name type="scientific">Caerostris extrusa</name>
    <name type="common">Bark spider</name>
    <name type="synonym">Caerostris bankana</name>
    <dbReference type="NCBI Taxonomy" id="172846"/>
    <lineage>
        <taxon>Eukaryota</taxon>
        <taxon>Metazoa</taxon>
        <taxon>Ecdysozoa</taxon>
        <taxon>Arthropoda</taxon>
        <taxon>Chelicerata</taxon>
        <taxon>Arachnida</taxon>
        <taxon>Araneae</taxon>
        <taxon>Araneomorphae</taxon>
        <taxon>Entelegynae</taxon>
        <taxon>Araneoidea</taxon>
        <taxon>Araneidae</taxon>
        <taxon>Caerostris</taxon>
    </lineage>
</organism>
<name>A0AAV4PCZ4_CAEEX</name>